<evidence type="ECO:0000313" key="3">
    <source>
        <dbReference type="Proteomes" id="UP000023561"/>
    </source>
</evidence>
<protein>
    <recommendedName>
        <fullName evidence="1">NodB homology domain-containing protein</fullName>
    </recommendedName>
</protein>
<dbReference type="GO" id="GO:0005975">
    <property type="term" value="P:carbohydrate metabolic process"/>
    <property type="evidence" value="ECO:0007669"/>
    <property type="project" value="InterPro"/>
</dbReference>
<proteinExistence type="predicted"/>
<dbReference type="CDD" id="cd10917">
    <property type="entry name" value="CE4_NodB_like_6s_7s"/>
    <property type="match status" value="1"/>
</dbReference>
<dbReference type="Gene3D" id="3.20.20.370">
    <property type="entry name" value="Glycoside hydrolase/deacetylase"/>
    <property type="match status" value="2"/>
</dbReference>
<dbReference type="InterPro" id="IPR002509">
    <property type="entry name" value="NODB_dom"/>
</dbReference>
<dbReference type="Proteomes" id="UP000023561">
    <property type="component" value="Unassembled WGS sequence"/>
</dbReference>
<dbReference type="EMBL" id="BAWO01000032">
    <property type="protein sequence ID" value="GAJ40148.1"/>
    <property type="molecule type" value="Genomic_DNA"/>
</dbReference>
<name>A0A023DFY8_9BACL</name>
<feature type="domain" description="NodB homology" evidence="1">
    <location>
        <begin position="7"/>
        <end position="109"/>
    </location>
</feature>
<reference evidence="2 3" key="1">
    <citation type="submission" date="2014-04" db="EMBL/GenBank/DDBJ databases">
        <title>Whole genome shotgun sequence of Geobacillus caldoxylosilyticus NBRC 107762.</title>
        <authorList>
            <person name="Hosoyama A."/>
            <person name="Hosoyama Y."/>
            <person name="Katano-Makiyama Y."/>
            <person name="Tsuchikane K."/>
            <person name="Ohji S."/>
            <person name="Ichikawa N."/>
            <person name="Yamazoe A."/>
            <person name="Fujita N."/>
        </authorList>
    </citation>
    <scope>NUCLEOTIDE SEQUENCE [LARGE SCALE GENOMIC DNA]</scope>
    <source>
        <strain evidence="2 3">NBRC 107762</strain>
    </source>
</reference>
<evidence type="ECO:0000259" key="1">
    <source>
        <dbReference type="PROSITE" id="PS51677"/>
    </source>
</evidence>
<dbReference type="GO" id="GO:0016810">
    <property type="term" value="F:hydrolase activity, acting on carbon-nitrogen (but not peptide) bonds"/>
    <property type="evidence" value="ECO:0007669"/>
    <property type="project" value="InterPro"/>
</dbReference>
<dbReference type="PANTHER" id="PTHR10587">
    <property type="entry name" value="GLYCOSYL TRANSFERASE-RELATED"/>
    <property type="match status" value="1"/>
</dbReference>
<dbReference type="AlphaFoldDB" id="A0A023DFY8"/>
<gene>
    <name evidence="2" type="ORF">GCA01S_032_00660</name>
</gene>
<dbReference type="InterPro" id="IPR011330">
    <property type="entry name" value="Glyco_hydro/deAcase_b/a-brl"/>
</dbReference>
<dbReference type="PROSITE" id="PS51677">
    <property type="entry name" value="NODB"/>
    <property type="match status" value="1"/>
</dbReference>
<dbReference type="SUPFAM" id="SSF88713">
    <property type="entry name" value="Glycoside hydrolase/deacetylase"/>
    <property type="match status" value="1"/>
</dbReference>
<accession>A0A023DFY8</accession>
<comment type="caution">
    <text evidence="2">The sequence shown here is derived from an EMBL/GenBank/DDBJ whole genome shotgun (WGS) entry which is preliminary data.</text>
</comment>
<sequence>MGNSSQKRIALTFDDGPEGIYTPKILEILRQKGVKAAFFVIDTNDWSGASSEEILSRVHRNVVPGGIILQHNFRVPCQLDGSIKALPQIIDQLRAQGDEFVTVDQLLGK</sequence>
<keyword evidence="3" id="KW-1185">Reference proteome</keyword>
<dbReference type="InterPro" id="IPR050248">
    <property type="entry name" value="Polysacc_deacetylase_ArnD"/>
</dbReference>
<evidence type="ECO:0000313" key="2">
    <source>
        <dbReference type="EMBL" id="GAJ40148.1"/>
    </source>
</evidence>
<dbReference type="Pfam" id="PF01522">
    <property type="entry name" value="Polysacc_deac_1"/>
    <property type="match status" value="1"/>
</dbReference>
<organism evidence="2 3">
    <name type="scientific">Parageobacillus caldoxylosilyticus NBRC 107762</name>
    <dbReference type="NCBI Taxonomy" id="1220594"/>
    <lineage>
        <taxon>Bacteria</taxon>
        <taxon>Bacillati</taxon>
        <taxon>Bacillota</taxon>
        <taxon>Bacilli</taxon>
        <taxon>Bacillales</taxon>
        <taxon>Anoxybacillaceae</taxon>
        <taxon>Saccharococcus</taxon>
    </lineage>
</organism>